<evidence type="ECO:0000259" key="7">
    <source>
        <dbReference type="SMART" id="SM00922"/>
    </source>
</evidence>
<dbReference type="PANTHER" id="PTHR48073">
    <property type="entry name" value="O-SUCCINYLBENZOATE SYNTHASE-RELATED"/>
    <property type="match status" value="1"/>
</dbReference>
<accession>A0A1G8VBI8</accession>
<reference evidence="9" key="1">
    <citation type="submission" date="2016-10" db="EMBL/GenBank/DDBJ databases">
        <authorList>
            <person name="Varghese N."/>
            <person name="Submissions S."/>
        </authorList>
    </citation>
    <scope>NUCLEOTIDE SEQUENCE [LARGE SCALE GENOMIC DNA]</scope>
    <source>
        <strain evidence="9">DSM 4771</strain>
    </source>
</reference>
<proteinExistence type="predicted"/>
<organism evidence="8 9">
    <name type="scientific">Salimicrobium halophilum</name>
    <dbReference type="NCBI Taxonomy" id="86666"/>
    <lineage>
        <taxon>Bacteria</taxon>
        <taxon>Bacillati</taxon>
        <taxon>Bacillota</taxon>
        <taxon>Bacilli</taxon>
        <taxon>Bacillales</taxon>
        <taxon>Bacillaceae</taxon>
        <taxon>Salimicrobium</taxon>
    </lineage>
</organism>
<dbReference type="SFLD" id="SFLDF00009">
    <property type="entry name" value="o-succinylbenzoate_synthase"/>
    <property type="match status" value="1"/>
</dbReference>
<evidence type="ECO:0000313" key="8">
    <source>
        <dbReference type="EMBL" id="SDJ63482.1"/>
    </source>
</evidence>
<dbReference type="InterPro" id="IPR029017">
    <property type="entry name" value="Enolase-like_N"/>
</dbReference>
<name>A0A1G8VBI8_9BACI</name>
<dbReference type="GO" id="GO:0043748">
    <property type="term" value="F:O-succinylbenzoate synthase activity"/>
    <property type="evidence" value="ECO:0007669"/>
    <property type="project" value="UniProtKB-EC"/>
</dbReference>
<evidence type="ECO:0000256" key="3">
    <source>
        <dbReference type="ARBA" id="ARBA00022842"/>
    </source>
</evidence>
<dbReference type="InterPro" id="IPR010197">
    <property type="entry name" value="OSBS/NAAAR"/>
</dbReference>
<dbReference type="SFLD" id="SFLDS00001">
    <property type="entry name" value="Enolase"/>
    <property type="match status" value="1"/>
</dbReference>
<dbReference type="UniPathway" id="UPA00079"/>
<dbReference type="InterPro" id="IPR013341">
    <property type="entry name" value="Mandelate_racemase_N_dom"/>
</dbReference>
<dbReference type="SFLD" id="SFLDG00180">
    <property type="entry name" value="muconate_cycloisomerase"/>
    <property type="match status" value="1"/>
</dbReference>
<dbReference type="Pfam" id="PF02746">
    <property type="entry name" value="MR_MLE_N"/>
    <property type="match status" value="1"/>
</dbReference>
<keyword evidence="3" id="KW-0460">Magnesium</keyword>
<dbReference type="AlphaFoldDB" id="A0A1G8VBI8"/>
<dbReference type="PANTHER" id="PTHR48073:SF5">
    <property type="entry name" value="O-SUCCINYLBENZOATE SYNTHASE"/>
    <property type="match status" value="1"/>
</dbReference>
<dbReference type="EC" id="4.2.1.113" evidence="5 6"/>
<keyword evidence="2" id="KW-0479">Metal-binding</keyword>
<dbReference type="InterPro" id="IPR029065">
    <property type="entry name" value="Enolase_C-like"/>
</dbReference>
<feature type="domain" description="Mandelate racemase/muconate lactonizing enzyme C-terminal" evidence="7">
    <location>
        <begin position="138"/>
        <end position="225"/>
    </location>
</feature>
<dbReference type="InterPro" id="IPR036849">
    <property type="entry name" value="Enolase-like_C_sf"/>
</dbReference>
<protein>
    <recommendedName>
        <fullName evidence="5 6">o-succinylbenzoate synthase</fullName>
        <ecNumber evidence="5 6">4.2.1.113</ecNumber>
    </recommendedName>
</protein>
<dbReference type="GO" id="GO:0009234">
    <property type="term" value="P:menaquinone biosynthetic process"/>
    <property type="evidence" value="ECO:0007669"/>
    <property type="project" value="UniProtKB-UniRule"/>
</dbReference>
<evidence type="ECO:0000256" key="4">
    <source>
        <dbReference type="ARBA" id="ARBA00023239"/>
    </source>
</evidence>
<dbReference type="SUPFAM" id="SSF54826">
    <property type="entry name" value="Enolase N-terminal domain-like"/>
    <property type="match status" value="1"/>
</dbReference>
<dbReference type="STRING" id="86666.SAMN04490247_2633"/>
<dbReference type="GO" id="GO:0016854">
    <property type="term" value="F:racemase and epimerase activity"/>
    <property type="evidence" value="ECO:0007669"/>
    <property type="project" value="UniProtKB-ARBA"/>
</dbReference>
<dbReference type="EMBL" id="FNEV01000008">
    <property type="protein sequence ID" value="SDJ63482.1"/>
    <property type="molecule type" value="Genomic_DNA"/>
</dbReference>
<keyword evidence="4" id="KW-0456">Lyase</keyword>
<dbReference type="NCBIfam" id="TIGR01928">
    <property type="entry name" value="menC_lowGC_arch"/>
    <property type="match status" value="1"/>
</dbReference>
<dbReference type="RefSeq" id="WP_245688169.1">
    <property type="nucleotide sequence ID" value="NZ_FNEV01000008.1"/>
</dbReference>
<dbReference type="Gene3D" id="3.20.20.120">
    <property type="entry name" value="Enolase-like C-terminal domain"/>
    <property type="match status" value="1"/>
</dbReference>
<evidence type="ECO:0000313" key="9">
    <source>
        <dbReference type="Proteomes" id="UP000199225"/>
    </source>
</evidence>
<sequence>MNLSEANLYHIDVPMKQPFTTAHGKLESREVIIVELTDESGRKGYGEISAFSSPFYTGETVKTAWHISQTYLLPYINRRNSLSPLFDTIQGHPMAKAGIEQAWYDLLAKQNNVSLSEFIGGDRQKVAAGGVISLSGDPSEELDKVKDAGFQRAKVKVEKGREREQLALLRENDKDFPLMIDGNGAYDSIDSFLNLDDLNLLMIEQPFRPGDFYLHRMLQEKMQTPICLDESIRSYADAEQAYALAAAQIFNIKISRVGGWSEALSIHELAMENDIPLWCGGMVETGIGKAHSLALASLPGFTLPGDLSGSDRYFEQDILKTPIRMDHGYIDVPQGIGIGVEPDMEVISRMELDRYTFTY</sequence>
<dbReference type="InterPro" id="IPR013342">
    <property type="entry name" value="Mandelate_racemase_C"/>
</dbReference>
<dbReference type="GO" id="GO:0046872">
    <property type="term" value="F:metal ion binding"/>
    <property type="evidence" value="ECO:0007669"/>
    <property type="project" value="UniProtKB-KW"/>
</dbReference>
<dbReference type="Pfam" id="PF13378">
    <property type="entry name" value="MR_MLE_C"/>
    <property type="match status" value="1"/>
</dbReference>
<dbReference type="Gene3D" id="3.30.390.10">
    <property type="entry name" value="Enolase-like, N-terminal domain"/>
    <property type="match status" value="1"/>
</dbReference>
<evidence type="ECO:0000256" key="2">
    <source>
        <dbReference type="ARBA" id="ARBA00022723"/>
    </source>
</evidence>
<dbReference type="UniPathway" id="UPA01057">
    <property type="reaction ID" value="UER00165"/>
</dbReference>
<evidence type="ECO:0000256" key="6">
    <source>
        <dbReference type="NCBIfam" id="TIGR01928"/>
    </source>
</evidence>
<gene>
    <name evidence="8" type="ORF">SAMN04490247_2633</name>
</gene>
<dbReference type="SUPFAM" id="SSF51604">
    <property type="entry name" value="Enolase C-terminal domain-like"/>
    <property type="match status" value="1"/>
</dbReference>
<dbReference type="Proteomes" id="UP000199225">
    <property type="component" value="Unassembled WGS sequence"/>
</dbReference>
<evidence type="ECO:0000256" key="5">
    <source>
        <dbReference type="ARBA" id="ARBA00029491"/>
    </source>
</evidence>
<comment type="cofactor">
    <cofactor evidence="1">
        <name>a divalent metal cation</name>
        <dbReference type="ChEBI" id="CHEBI:60240"/>
    </cofactor>
</comment>
<dbReference type="SMART" id="SM00922">
    <property type="entry name" value="MR_MLE"/>
    <property type="match status" value="1"/>
</dbReference>
<keyword evidence="9" id="KW-1185">Reference proteome</keyword>
<evidence type="ECO:0000256" key="1">
    <source>
        <dbReference type="ARBA" id="ARBA00001968"/>
    </source>
</evidence>